<proteinExistence type="predicted"/>
<sequence>MAFRVNQILKSPLGLGAFVTAIMIVVGTGYVSLKPQPNSSMASQPLSETVQLSSDSLEAFKGCLTIVSDPQPPLNVRAAPTDRFNNIVGGIQDGDSITVIGKQRGWLQISAPVPGWVDKALTKTICDQAEQAELAKSSAMKTDVGNRVLAEAIEEYQSGDLNSAIKLIKTIPEDSSVYAQAQVSLKTMPNQWRRAKSLYGTAQTALKENRAADVLKLVEEIPDIRYWREKFTPLVKQAIYYQHYGNAAPQSHPK</sequence>
<evidence type="ECO:0000313" key="3">
    <source>
        <dbReference type="EMBL" id="PSB17180.1"/>
    </source>
</evidence>
<keyword evidence="1" id="KW-1133">Transmembrane helix</keyword>
<dbReference type="Pfam" id="PF08239">
    <property type="entry name" value="SH3_3"/>
    <property type="match status" value="1"/>
</dbReference>
<dbReference type="Gene3D" id="2.30.30.40">
    <property type="entry name" value="SH3 Domains"/>
    <property type="match status" value="1"/>
</dbReference>
<evidence type="ECO:0000259" key="2">
    <source>
        <dbReference type="Pfam" id="PF08239"/>
    </source>
</evidence>
<accession>A0A2T1D9I3</accession>
<dbReference type="InterPro" id="IPR003646">
    <property type="entry name" value="SH3-like_bac-type"/>
</dbReference>
<feature type="domain" description="SH3b" evidence="2">
    <location>
        <begin position="74"/>
        <end position="120"/>
    </location>
</feature>
<name>A0A2T1D9I3_9CYAN</name>
<organism evidence="3 4">
    <name type="scientific">Phormidesmis priestleyi ULC007</name>
    <dbReference type="NCBI Taxonomy" id="1920490"/>
    <lineage>
        <taxon>Bacteria</taxon>
        <taxon>Bacillati</taxon>
        <taxon>Cyanobacteriota</taxon>
        <taxon>Cyanophyceae</taxon>
        <taxon>Leptolyngbyales</taxon>
        <taxon>Leptolyngbyaceae</taxon>
        <taxon>Phormidesmis</taxon>
    </lineage>
</organism>
<reference evidence="3 4" key="2">
    <citation type="submission" date="2018-03" db="EMBL/GenBank/DDBJ databases">
        <title>The ancient ancestry and fast evolution of plastids.</title>
        <authorList>
            <person name="Moore K.R."/>
            <person name="Magnabosco C."/>
            <person name="Momper L."/>
            <person name="Gold D.A."/>
            <person name="Bosak T."/>
            <person name="Fournier G.P."/>
        </authorList>
    </citation>
    <scope>NUCLEOTIDE SEQUENCE [LARGE SCALE GENOMIC DNA]</scope>
    <source>
        <strain evidence="3 4">ULC007</strain>
    </source>
</reference>
<dbReference type="STRING" id="1920490.GCA_001895925_05225"/>
<feature type="transmembrane region" description="Helical" evidence="1">
    <location>
        <begin position="12"/>
        <end position="33"/>
    </location>
</feature>
<dbReference type="EMBL" id="PVWG01000031">
    <property type="protein sequence ID" value="PSB17180.1"/>
    <property type="molecule type" value="Genomic_DNA"/>
</dbReference>
<dbReference type="RefSeq" id="WP_073074112.1">
    <property type="nucleotide sequence ID" value="NZ_PVWG01000031.1"/>
</dbReference>
<keyword evidence="4" id="KW-1185">Reference proteome</keyword>
<gene>
    <name evidence="3" type="ORF">C7B65_19320</name>
</gene>
<protein>
    <submittedName>
        <fullName evidence="3">SH3 domain-containing protein</fullName>
    </submittedName>
</protein>
<keyword evidence="1" id="KW-0812">Transmembrane</keyword>
<dbReference type="Proteomes" id="UP000238634">
    <property type="component" value="Unassembled WGS sequence"/>
</dbReference>
<evidence type="ECO:0000256" key="1">
    <source>
        <dbReference type="SAM" id="Phobius"/>
    </source>
</evidence>
<reference evidence="3 4" key="1">
    <citation type="submission" date="2018-02" db="EMBL/GenBank/DDBJ databases">
        <authorList>
            <person name="Cohen D.B."/>
            <person name="Kent A.D."/>
        </authorList>
    </citation>
    <scope>NUCLEOTIDE SEQUENCE [LARGE SCALE GENOMIC DNA]</scope>
    <source>
        <strain evidence="3 4">ULC007</strain>
    </source>
</reference>
<dbReference type="OrthoDB" id="514905at2"/>
<comment type="caution">
    <text evidence="3">The sequence shown here is derived from an EMBL/GenBank/DDBJ whole genome shotgun (WGS) entry which is preliminary data.</text>
</comment>
<keyword evidence="1" id="KW-0472">Membrane</keyword>
<dbReference type="AlphaFoldDB" id="A0A2T1D9I3"/>
<evidence type="ECO:0000313" key="4">
    <source>
        <dbReference type="Proteomes" id="UP000238634"/>
    </source>
</evidence>